<feature type="compositionally biased region" description="Low complexity" evidence="2">
    <location>
        <begin position="924"/>
        <end position="941"/>
    </location>
</feature>
<feature type="compositionally biased region" description="Low complexity" evidence="2">
    <location>
        <begin position="1034"/>
        <end position="1050"/>
    </location>
</feature>
<evidence type="ECO:0000313" key="5">
    <source>
        <dbReference type="Proteomes" id="UP000245942"/>
    </source>
</evidence>
<feature type="compositionally biased region" description="Polar residues" evidence="2">
    <location>
        <begin position="240"/>
        <end position="261"/>
    </location>
</feature>
<evidence type="ECO:0000313" key="4">
    <source>
        <dbReference type="EMBL" id="PWN22305.1"/>
    </source>
</evidence>
<dbReference type="GO" id="GO:0008270">
    <property type="term" value="F:zinc ion binding"/>
    <property type="evidence" value="ECO:0007669"/>
    <property type="project" value="UniProtKB-KW"/>
</dbReference>
<dbReference type="STRING" id="1684307.A0A316UGL7"/>
<feature type="compositionally biased region" description="Low complexity" evidence="2">
    <location>
        <begin position="127"/>
        <end position="137"/>
    </location>
</feature>
<protein>
    <recommendedName>
        <fullName evidence="3">C2H2-type domain-containing protein</fullName>
    </recommendedName>
</protein>
<feature type="compositionally biased region" description="Polar residues" evidence="2">
    <location>
        <begin position="847"/>
        <end position="858"/>
    </location>
</feature>
<dbReference type="RefSeq" id="XP_025349465.1">
    <property type="nucleotide sequence ID" value="XM_025491946.1"/>
</dbReference>
<feature type="compositionally biased region" description="Low complexity" evidence="2">
    <location>
        <begin position="318"/>
        <end position="336"/>
    </location>
</feature>
<dbReference type="InterPro" id="IPR013087">
    <property type="entry name" value="Znf_C2H2_type"/>
</dbReference>
<feature type="compositionally biased region" description="Polar residues" evidence="2">
    <location>
        <begin position="654"/>
        <end position="663"/>
    </location>
</feature>
<feature type="compositionally biased region" description="Low complexity" evidence="2">
    <location>
        <begin position="262"/>
        <end position="282"/>
    </location>
</feature>
<dbReference type="Pfam" id="PF00096">
    <property type="entry name" value="zf-C2H2"/>
    <property type="match status" value="1"/>
</dbReference>
<feature type="compositionally biased region" description="Low complexity" evidence="2">
    <location>
        <begin position="66"/>
        <end position="81"/>
    </location>
</feature>
<feature type="compositionally biased region" description="Basic residues" evidence="2">
    <location>
        <begin position="168"/>
        <end position="178"/>
    </location>
</feature>
<accession>A0A316UGL7</accession>
<dbReference type="OrthoDB" id="8922241at2759"/>
<feature type="compositionally biased region" description="Low complexity" evidence="2">
    <location>
        <begin position="629"/>
        <end position="642"/>
    </location>
</feature>
<evidence type="ECO:0000259" key="3">
    <source>
        <dbReference type="PROSITE" id="PS50157"/>
    </source>
</evidence>
<feature type="compositionally biased region" description="Polar residues" evidence="2">
    <location>
        <begin position="138"/>
        <end position="161"/>
    </location>
</feature>
<reference evidence="4 5" key="1">
    <citation type="journal article" date="2018" name="Mol. Biol. Evol.">
        <title>Broad Genomic Sampling Reveals a Smut Pathogenic Ancestry of the Fungal Clade Ustilaginomycotina.</title>
        <authorList>
            <person name="Kijpornyongpan T."/>
            <person name="Mondo S.J."/>
            <person name="Barry K."/>
            <person name="Sandor L."/>
            <person name="Lee J."/>
            <person name="Lipzen A."/>
            <person name="Pangilinan J."/>
            <person name="LaButti K."/>
            <person name="Hainaut M."/>
            <person name="Henrissat B."/>
            <person name="Grigoriev I.V."/>
            <person name="Spatafora J.W."/>
            <person name="Aime M.C."/>
        </authorList>
    </citation>
    <scope>NUCLEOTIDE SEQUENCE [LARGE SCALE GENOMIC DNA]</scope>
    <source>
        <strain evidence="4 5">MCA 4718</strain>
    </source>
</reference>
<dbReference type="EMBL" id="KZ819323">
    <property type="protein sequence ID" value="PWN22305.1"/>
    <property type="molecule type" value="Genomic_DNA"/>
</dbReference>
<feature type="region of interest" description="Disordered" evidence="2">
    <location>
        <begin position="601"/>
        <end position="620"/>
    </location>
</feature>
<feature type="compositionally biased region" description="Low complexity" evidence="2">
    <location>
        <begin position="94"/>
        <end position="105"/>
    </location>
</feature>
<feature type="compositionally biased region" description="Low complexity" evidence="2">
    <location>
        <begin position="442"/>
        <end position="459"/>
    </location>
</feature>
<keyword evidence="1" id="KW-0862">Zinc</keyword>
<feature type="region of interest" description="Disordered" evidence="2">
    <location>
        <begin position="1"/>
        <end position="353"/>
    </location>
</feature>
<evidence type="ECO:0000256" key="2">
    <source>
        <dbReference type="SAM" id="MobiDB-lite"/>
    </source>
</evidence>
<feature type="compositionally biased region" description="Basic residues" evidence="2">
    <location>
        <begin position="1018"/>
        <end position="1030"/>
    </location>
</feature>
<feature type="compositionally biased region" description="Acidic residues" evidence="2">
    <location>
        <begin position="981"/>
        <end position="1000"/>
    </location>
</feature>
<feature type="compositionally biased region" description="Gly residues" evidence="2">
    <location>
        <begin position="1057"/>
        <end position="1067"/>
    </location>
</feature>
<feature type="compositionally biased region" description="Gly residues" evidence="2">
    <location>
        <begin position="501"/>
        <end position="513"/>
    </location>
</feature>
<feature type="compositionally biased region" description="Polar residues" evidence="2">
    <location>
        <begin position="37"/>
        <end position="48"/>
    </location>
</feature>
<proteinExistence type="predicted"/>
<evidence type="ECO:0000256" key="1">
    <source>
        <dbReference type="PROSITE-ProRule" id="PRU00042"/>
    </source>
</evidence>
<name>A0A316UGL7_9BASI</name>
<dbReference type="PROSITE" id="PS50157">
    <property type="entry name" value="ZINC_FINGER_C2H2_2"/>
    <property type="match status" value="2"/>
</dbReference>
<sequence length="1204" mass="124629">MASSIRPPNGANNDNHSGNVNNTGAGHDFVLFDDTGPFSSGAQWSGNPYPSRPPIHDKPSFTQYRAGPGSIEAGAAGGESPFSSPASRLEDDFGGPSSVGSHGSGTLSNTTGLPNRKRQRPNGSGHGASSSTSSLSSALNPTGTPRSRSNNPSHQSPTGHHNQALPPSRRRSHPHPNSHQRSSITGLSDLAGPIEDWNLADTSPRNPPSGSFGPLLGSLSLGGDGKEELLPSLFPELQGDSGSNASQGSTTSFRNAFSPPQSRSSGVTPSSSSRSLLSDTGPVQMDPTPAQEALARQQVRQDLAGVDQRALRGPLRALAQSAMGQQQGQQQPSLQSGSGGSSEIGEGISDAEMESALRAAVDNFVAESESGRYGLNGNARAPGAGDRSASLGALQDSTSAFSGYDGSGLTQAQLSLLFPGVLSNLPAAGNANDRSFGVTPNQLQGSQQQSASQQGRTQAPRPPPGPRRRSSSFDSSFLPVSRPWFSQSPPQGQGSLQGSNAPGGIGMGQGTGWTGLPTNSFNASDLSGQYASNIAAALMASGAAQGQWPPSRRPMTRDRSGLTVSPQETFLDFKGIENTLQNGGWQGSLFSTAPQGIDQVLAGGAGGGSGSGVVPKPQLLRGDTVKPSLQQQQQQQQQLQQLGGVNDKGGPLKSDSSASSGMSVFSPVGSDATPDTDDEDEKVFSIPPSTGFPEPLNYEALAKQLQQQQQSSQQRNSNLNRSAGPSLPGRSHPQGGYGGLGAPRFLASSSSSSESEDDMPTDADSRGFPRFNGANARDFGQAPPALLQDQPPSGFSPGQGGIGSAQPPVRGRGLQGGYGYMPGSAESGLAIDPSFEGASKSHPHLPNLNTSSSTTNGAFGTAPLSAASLNAMDFSSGAQSQDEERLSPSIRSTAQVISPPHQQQQTQAQQQQQQRRQAGDAGRRATGGLTGQQQQQFGRQQVKAGYGGYPLPHAATSSPKKQRRASLAVSEGSQSSASWQSEEDDEDAEGEEDEDDDDAATADSDVSNFSDEGGAGASKKKKKQPIKKSGGRAAGQQQQQQKGGRTTAAANKARRSGTGGGGGGSGPMYGHSLSSPESQNQALGHSAGSTTAALAAAAASGGVSQHGHLTVCEYLSPLTGARCGTEFHRPYDLARHRETIHAKEEAALVRQGKLSKSQCRVLYVEVDPEKSQATQEWKCDGRSGCGSVFSRKDALQRHRRLRGH</sequence>
<organism evidence="4 5">
    <name type="scientific">Pseudomicrostroma glucosiphilum</name>
    <dbReference type="NCBI Taxonomy" id="1684307"/>
    <lineage>
        <taxon>Eukaryota</taxon>
        <taxon>Fungi</taxon>
        <taxon>Dikarya</taxon>
        <taxon>Basidiomycota</taxon>
        <taxon>Ustilaginomycotina</taxon>
        <taxon>Exobasidiomycetes</taxon>
        <taxon>Microstromatales</taxon>
        <taxon>Microstromatales incertae sedis</taxon>
        <taxon>Pseudomicrostroma</taxon>
    </lineage>
</organism>
<feature type="compositionally biased region" description="Polar residues" evidence="2">
    <location>
        <begin position="10"/>
        <end position="24"/>
    </location>
</feature>
<keyword evidence="1" id="KW-0479">Metal-binding</keyword>
<feature type="compositionally biased region" description="Low complexity" evidence="2">
    <location>
        <begin position="472"/>
        <end position="499"/>
    </location>
</feature>
<keyword evidence="1" id="KW-0863">Zinc-finger</keyword>
<feature type="domain" description="C2H2-type" evidence="3">
    <location>
        <begin position="1110"/>
        <end position="1146"/>
    </location>
</feature>
<dbReference type="GeneID" id="37013680"/>
<feature type="region of interest" description="Disordered" evidence="2">
    <location>
        <begin position="432"/>
        <end position="513"/>
    </location>
</feature>
<dbReference type="AlphaFoldDB" id="A0A316UGL7"/>
<feature type="region of interest" description="Disordered" evidence="2">
    <location>
        <begin position="367"/>
        <end position="391"/>
    </location>
</feature>
<feature type="domain" description="C2H2-type" evidence="3">
    <location>
        <begin position="1177"/>
        <end position="1204"/>
    </location>
</feature>
<gene>
    <name evidence="4" type="ORF">BCV69DRAFT_281311</name>
</gene>
<dbReference type="Gene3D" id="3.30.160.60">
    <property type="entry name" value="Classic Zinc Finger"/>
    <property type="match status" value="1"/>
</dbReference>
<feature type="compositionally biased region" description="Low complexity" evidence="2">
    <location>
        <begin position="781"/>
        <end position="796"/>
    </location>
</feature>
<feature type="compositionally biased region" description="Low complexity" evidence="2">
    <location>
        <begin position="208"/>
        <end position="221"/>
    </location>
</feature>
<keyword evidence="5" id="KW-1185">Reference proteome</keyword>
<feature type="compositionally biased region" description="Low complexity" evidence="2">
    <location>
        <begin position="704"/>
        <end position="722"/>
    </location>
</feature>
<feature type="compositionally biased region" description="Low complexity" evidence="2">
    <location>
        <begin position="902"/>
        <end position="916"/>
    </location>
</feature>
<dbReference type="Proteomes" id="UP000245942">
    <property type="component" value="Unassembled WGS sequence"/>
</dbReference>
<feature type="region of interest" description="Disordered" evidence="2">
    <location>
        <begin position="625"/>
        <end position="1086"/>
    </location>
</feature>
<feature type="compositionally biased region" description="Low complexity" evidence="2">
    <location>
        <begin position="965"/>
        <end position="980"/>
    </location>
</feature>
<feature type="compositionally biased region" description="Polar residues" evidence="2">
    <location>
        <begin position="1072"/>
        <end position="1083"/>
    </location>
</feature>